<reference evidence="2 3" key="2">
    <citation type="journal article" date="2022" name="Mar. Drugs">
        <title>Bioassay-Guided Fractionation Leads to the Detection of Cholic Acid Generated by the Rare Thalassomonas sp.</title>
        <authorList>
            <person name="Pheiffer F."/>
            <person name="Schneider Y.K."/>
            <person name="Hansen E.H."/>
            <person name="Andersen J.H."/>
            <person name="Isaksson J."/>
            <person name="Busche T."/>
            <person name="R C."/>
            <person name="Kalinowski J."/>
            <person name="Zyl L.V."/>
            <person name="Trindade M."/>
        </authorList>
    </citation>
    <scope>NUCLEOTIDE SEQUENCE [LARGE SCALE GENOMIC DNA]</scope>
    <source>
        <strain evidence="2 3">A5K-106</strain>
    </source>
</reference>
<accession>A0AAE9YRQ0</accession>
<dbReference type="EMBL" id="CP059735">
    <property type="protein sequence ID" value="WDD99063.1"/>
    <property type="molecule type" value="Genomic_DNA"/>
</dbReference>
<dbReference type="KEGG" id="tact:SG35_028250"/>
<evidence type="ECO:0000256" key="1">
    <source>
        <dbReference type="SAM" id="Phobius"/>
    </source>
</evidence>
<gene>
    <name evidence="2" type="ORF">SG35_028250</name>
</gene>
<feature type="transmembrane region" description="Helical" evidence="1">
    <location>
        <begin position="91"/>
        <end position="114"/>
    </location>
</feature>
<keyword evidence="1" id="KW-0472">Membrane</keyword>
<name>A0AAE9YRQ0_9GAMM</name>
<dbReference type="AlphaFoldDB" id="A0AAE9YRQ0"/>
<reference evidence="2 3" key="1">
    <citation type="journal article" date="2015" name="Genome Announc.">
        <title>Draft Genome Sequences of Marine Isolates of Thalassomonas viridans and Thalassomonas actiniarum.</title>
        <authorList>
            <person name="Olonade I."/>
            <person name="van Zyl L.J."/>
            <person name="Trindade M."/>
        </authorList>
    </citation>
    <scope>NUCLEOTIDE SEQUENCE [LARGE SCALE GENOMIC DNA]</scope>
    <source>
        <strain evidence="2 3">A5K-106</strain>
    </source>
</reference>
<proteinExistence type="predicted"/>
<keyword evidence="3" id="KW-1185">Reference proteome</keyword>
<dbReference type="RefSeq" id="WP_044834424.1">
    <property type="nucleotide sequence ID" value="NZ_CP059735.1"/>
</dbReference>
<protein>
    <submittedName>
        <fullName evidence="2">Uncharacterized protein</fullName>
    </submittedName>
</protein>
<feature type="transmembrane region" description="Helical" evidence="1">
    <location>
        <begin position="6"/>
        <end position="31"/>
    </location>
</feature>
<dbReference type="Proteomes" id="UP000032568">
    <property type="component" value="Chromosome"/>
</dbReference>
<evidence type="ECO:0000313" key="2">
    <source>
        <dbReference type="EMBL" id="WDD99063.1"/>
    </source>
</evidence>
<keyword evidence="1" id="KW-0812">Transmembrane</keyword>
<organism evidence="2 3">
    <name type="scientific">Thalassomonas actiniarum</name>
    <dbReference type="NCBI Taxonomy" id="485447"/>
    <lineage>
        <taxon>Bacteria</taxon>
        <taxon>Pseudomonadati</taxon>
        <taxon>Pseudomonadota</taxon>
        <taxon>Gammaproteobacteria</taxon>
        <taxon>Alteromonadales</taxon>
        <taxon>Colwelliaceae</taxon>
        <taxon>Thalassomonas</taxon>
    </lineage>
</organism>
<keyword evidence="1" id="KW-1133">Transmembrane helix</keyword>
<evidence type="ECO:0000313" key="3">
    <source>
        <dbReference type="Proteomes" id="UP000032568"/>
    </source>
</evidence>
<sequence length="116" mass="13213">MIEVTTELLFVIALTIVFFVMAIATFCFIRISGKHIEREMKKEGKLPPGWDSTMGLRYGFYAITIVRNSVAPMSFVDDEAVLRHARKKDRYLALFLVISSTVLMIIGGLVYFLYVP</sequence>